<keyword evidence="2" id="KW-1185">Reference proteome</keyword>
<evidence type="ECO:0000313" key="2">
    <source>
        <dbReference type="Proteomes" id="UP000054630"/>
    </source>
</evidence>
<dbReference type="Proteomes" id="UP000054630">
    <property type="component" value="Unassembled WGS sequence"/>
</dbReference>
<name>A0A0V0REL0_9BILA</name>
<dbReference type="AlphaFoldDB" id="A0A0V0REL0"/>
<reference evidence="1 2" key="1">
    <citation type="submission" date="2015-01" db="EMBL/GenBank/DDBJ databases">
        <title>Evolution of Trichinella species and genotypes.</title>
        <authorList>
            <person name="Korhonen P.K."/>
            <person name="Edoardo P."/>
            <person name="Giuseppe L.R."/>
            <person name="Gasser R.B."/>
        </authorList>
    </citation>
    <scope>NUCLEOTIDE SEQUENCE [LARGE SCALE GENOMIC DNA]</scope>
    <source>
        <strain evidence="1">ISS37</strain>
    </source>
</reference>
<evidence type="ECO:0000313" key="1">
    <source>
        <dbReference type="EMBL" id="KRX12898.1"/>
    </source>
</evidence>
<proteinExistence type="predicted"/>
<organism evidence="1 2">
    <name type="scientific">Trichinella nelsoni</name>
    <dbReference type="NCBI Taxonomy" id="6336"/>
    <lineage>
        <taxon>Eukaryota</taxon>
        <taxon>Metazoa</taxon>
        <taxon>Ecdysozoa</taxon>
        <taxon>Nematoda</taxon>
        <taxon>Enoplea</taxon>
        <taxon>Dorylaimia</taxon>
        <taxon>Trichinellida</taxon>
        <taxon>Trichinellidae</taxon>
        <taxon>Trichinella</taxon>
    </lineage>
</organism>
<comment type="caution">
    <text evidence="1">The sequence shown here is derived from an EMBL/GenBank/DDBJ whole genome shotgun (WGS) entry which is preliminary data.</text>
</comment>
<gene>
    <name evidence="1" type="ORF">T07_3858</name>
</gene>
<accession>A0A0V0REL0</accession>
<dbReference type="EMBL" id="JYDL01000249">
    <property type="protein sequence ID" value="KRX12898.1"/>
    <property type="molecule type" value="Genomic_DNA"/>
</dbReference>
<sequence>MAPVWPAKHFAKIAVSEQCFHEKKKKEKKQVAISPFLNIFVTLRIRTSDQVMVFRHPTSSSMN</sequence>
<protein>
    <submittedName>
        <fullName evidence="1">Uncharacterized protein</fullName>
    </submittedName>
</protein>